<dbReference type="RefSeq" id="WP_190608744.1">
    <property type="nucleotide sequence ID" value="NZ_CP021056.1"/>
</dbReference>
<protein>
    <submittedName>
        <fullName evidence="1">Uncharacterized protein</fullName>
    </submittedName>
</protein>
<accession>A0A975TDD7</accession>
<evidence type="ECO:0000313" key="2">
    <source>
        <dbReference type="Proteomes" id="UP000683511"/>
    </source>
</evidence>
<gene>
    <name evidence="1" type="ORF">B6N60_04730</name>
</gene>
<evidence type="ECO:0000313" key="1">
    <source>
        <dbReference type="EMBL" id="QXE26003.1"/>
    </source>
</evidence>
<dbReference type="EMBL" id="CP021056">
    <property type="protein sequence ID" value="QXE26003.1"/>
    <property type="molecule type" value="Genomic_DNA"/>
</dbReference>
<name>A0A975TDD7_9NOST</name>
<dbReference type="KEGG" id="rsin:B6N60_04730"/>
<dbReference type="Proteomes" id="UP000683511">
    <property type="component" value="Chromosome"/>
</dbReference>
<sequence>MTVLEKTKKYYKWCWDVSLGGEFDAWGTSTYFIEIGIDLYPIRQIELYENGNVLFYDHTHLTDRYGMLCDQKLDISNLNEFEISPEEFERVWQSNTPINRDDYTA</sequence>
<proteinExistence type="predicted"/>
<organism evidence="1 2">
    <name type="scientific">Richelia sinica FACHB-800</name>
    <dbReference type="NCBI Taxonomy" id="1357546"/>
    <lineage>
        <taxon>Bacteria</taxon>
        <taxon>Bacillati</taxon>
        <taxon>Cyanobacteriota</taxon>
        <taxon>Cyanophyceae</taxon>
        <taxon>Nostocales</taxon>
        <taxon>Nostocaceae</taxon>
        <taxon>Richelia</taxon>
    </lineage>
</organism>
<dbReference type="AlphaFoldDB" id="A0A975TDD7"/>
<reference evidence="1" key="1">
    <citation type="submission" date="2017-04" db="EMBL/GenBank/DDBJ databases">
        <title>Genome deletions in a multicellular cyanobacterial endosymbiont for morphological adaptation in marine diatoms.</title>
        <authorList>
            <person name="Wang Y."/>
            <person name="Gao H."/>
            <person name="Li R."/>
            <person name="Xu X."/>
        </authorList>
    </citation>
    <scope>NUCLEOTIDE SEQUENCE</scope>
    <source>
        <strain evidence="1">FACHB 800</strain>
    </source>
</reference>
<keyword evidence="2" id="KW-1185">Reference proteome</keyword>